<proteinExistence type="predicted"/>
<dbReference type="GO" id="GO:0003700">
    <property type="term" value="F:DNA-binding transcription factor activity"/>
    <property type="evidence" value="ECO:0007669"/>
    <property type="project" value="InterPro"/>
</dbReference>
<dbReference type="SMART" id="SM00895">
    <property type="entry name" value="FCD"/>
    <property type="match status" value="1"/>
</dbReference>
<dbReference type="SUPFAM" id="SSF48008">
    <property type="entry name" value="GntR ligand-binding domain-like"/>
    <property type="match status" value="1"/>
</dbReference>
<evidence type="ECO:0000259" key="4">
    <source>
        <dbReference type="PROSITE" id="PS50949"/>
    </source>
</evidence>
<dbReference type="InterPro" id="IPR008920">
    <property type="entry name" value="TF_FadR/GntR_C"/>
</dbReference>
<keyword evidence="3" id="KW-0804">Transcription</keyword>
<evidence type="ECO:0000313" key="6">
    <source>
        <dbReference type="Proteomes" id="UP000320244"/>
    </source>
</evidence>
<dbReference type="Pfam" id="PF07729">
    <property type="entry name" value="FCD"/>
    <property type="match status" value="1"/>
</dbReference>
<dbReference type="CDD" id="cd07377">
    <property type="entry name" value="WHTH_GntR"/>
    <property type="match status" value="1"/>
</dbReference>
<protein>
    <submittedName>
        <fullName evidence="5">GntR family transcriptional regulator</fullName>
    </submittedName>
</protein>
<accession>A0A563DRZ9</accession>
<dbReference type="InterPro" id="IPR036390">
    <property type="entry name" value="WH_DNA-bd_sf"/>
</dbReference>
<dbReference type="AlphaFoldDB" id="A0A563DRZ9"/>
<dbReference type="GO" id="GO:0003677">
    <property type="term" value="F:DNA binding"/>
    <property type="evidence" value="ECO:0007669"/>
    <property type="project" value="UniProtKB-KW"/>
</dbReference>
<dbReference type="OrthoDB" id="8680240at2"/>
<dbReference type="InterPro" id="IPR036388">
    <property type="entry name" value="WH-like_DNA-bd_sf"/>
</dbReference>
<dbReference type="EMBL" id="VCQV01000050">
    <property type="protein sequence ID" value="TWP33027.1"/>
    <property type="molecule type" value="Genomic_DNA"/>
</dbReference>
<dbReference type="PANTHER" id="PTHR43537">
    <property type="entry name" value="TRANSCRIPTIONAL REGULATOR, GNTR FAMILY"/>
    <property type="match status" value="1"/>
</dbReference>
<dbReference type="Gene3D" id="1.20.120.530">
    <property type="entry name" value="GntR ligand-binding domain-like"/>
    <property type="match status" value="1"/>
</dbReference>
<comment type="caution">
    <text evidence="5">The sequence shown here is derived from an EMBL/GenBank/DDBJ whole genome shotgun (WGS) entry which is preliminary data.</text>
</comment>
<dbReference type="SUPFAM" id="SSF46785">
    <property type="entry name" value="Winged helix' DNA-binding domain"/>
    <property type="match status" value="1"/>
</dbReference>
<keyword evidence="2" id="KW-0238">DNA-binding</keyword>
<name>A0A563DRZ9_9MICO</name>
<evidence type="ECO:0000256" key="1">
    <source>
        <dbReference type="ARBA" id="ARBA00023015"/>
    </source>
</evidence>
<dbReference type="InterPro" id="IPR011711">
    <property type="entry name" value="GntR_C"/>
</dbReference>
<organism evidence="5 6">
    <name type="scientific">Leekyejoonella antrihumi</name>
    <dbReference type="NCBI Taxonomy" id="1660198"/>
    <lineage>
        <taxon>Bacteria</taxon>
        <taxon>Bacillati</taxon>
        <taxon>Actinomycetota</taxon>
        <taxon>Actinomycetes</taxon>
        <taxon>Micrococcales</taxon>
        <taxon>Dermacoccaceae</taxon>
        <taxon>Leekyejoonella</taxon>
    </lineage>
</organism>
<feature type="domain" description="HTH gntR-type" evidence="4">
    <location>
        <begin position="28"/>
        <end position="94"/>
    </location>
</feature>
<dbReference type="InterPro" id="IPR000524">
    <property type="entry name" value="Tscrpt_reg_HTH_GntR"/>
</dbReference>
<sequence>MISDHSERRTRMTATNSDFDQLEPISASSTKQAVYDALRAAIVQQLPAGTKLPLSELASRMNVSTMPVRSALVQLQAEGLVTNPPHRPAEVSALSTADLSDLYLIREPLEVAAGQHACPRLTDATIRKMADVQAEMHAIVQGTAPEIGRYLALDWELHDLCYFAAQRPKLFNAIRMYRAQAERYFRLYLSNPSEEPVVHTDLVNQDNFVEACAARDPVALSTVLHSMFEDTRHRVTQVLQRNERATSSGASLP</sequence>
<dbReference type="PROSITE" id="PS50949">
    <property type="entry name" value="HTH_GNTR"/>
    <property type="match status" value="1"/>
</dbReference>
<reference evidence="5 6" key="1">
    <citation type="submission" date="2019-05" db="EMBL/GenBank/DDBJ databases">
        <authorList>
            <person name="Lee S.D."/>
        </authorList>
    </citation>
    <scope>NUCLEOTIDE SEQUENCE [LARGE SCALE GENOMIC DNA]</scope>
    <source>
        <strain evidence="5 6">C5-26</strain>
    </source>
</reference>
<keyword evidence="1" id="KW-0805">Transcription regulation</keyword>
<dbReference type="Gene3D" id="1.10.10.10">
    <property type="entry name" value="Winged helix-like DNA-binding domain superfamily/Winged helix DNA-binding domain"/>
    <property type="match status" value="1"/>
</dbReference>
<dbReference type="PANTHER" id="PTHR43537:SF41">
    <property type="entry name" value="TRANSCRIPTIONAL REGULATORY PROTEIN"/>
    <property type="match status" value="1"/>
</dbReference>
<dbReference type="SMART" id="SM00345">
    <property type="entry name" value="HTH_GNTR"/>
    <property type="match status" value="1"/>
</dbReference>
<keyword evidence="6" id="KW-1185">Reference proteome</keyword>
<evidence type="ECO:0000256" key="2">
    <source>
        <dbReference type="ARBA" id="ARBA00023125"/>
    </source>
</evidence>
<dbReference type="Pfam" id="PF00392">
    <property type="entry name" value="GntR"/>
    <property type="match status" value="1"/>
</dbReference>
<evidence type="ECO:0000256" key="3">
    <source>
        <dbReference type="ARBA" id="ARBA00023163"/>
    </source>
</evidence>
<evidence type="ECO:0000313" key="5">
    <source>
        <dbReference type="EMBL" id="TWP33027.1"/>
    </source>
</evidence>
<reference evidence="5 6" key="2">
    <citation type="submission" date="2019-08" db="EMBL/GenBank/DDBJ databases">
        <title>Jejuicoccus antrihumi gen. nov., sp. nov., a new member of the family Dermacoccaceae isolated from a cave.</title>
        <authorList>
            <person name="Schumann P."/>
            <person name="Kim I.S."/>
        </authorList>
    </citation>
    <scope>NUCLEOTIDE SEQUENCE [LARGE SCALE GENOMIC DNA]</scope>
    <source>
        <strain evidence="5 6">C5-26</strain>
    </source>
</reference>
<dbReference type="Proteomes" id="UP000320244">
    <property type="component" value="Unassembled WGS sequence"/>
</dbReference>
<dbReference type="RefSeq" id="WP_146320762.1">
    <property type="nucleotide sequence ID" value="NZ_VCQV01000050.1"/>
</dbReference>
<gene>
    <name evidence="5" type="ORF">FGL98_22600</name>
</gene>